<reference evidence="2" key="2">
    <citation type="submission" date="2015-01" db="EMBL/GenBank/DDBJ databases">
        <title>Evolutionary Origins and Diversification of the Mycorrhizal Mutualists.</title>
        <authorList>
            <consortium name="DOE Joint Genome Institute"/>
            <consortium name="Mycorrhizal Genomics Consortium"/>
            <person name="Kohler A."/>
            <person name="Kuo A."/>
            <person name="Nagy L.G."/>
            <person name="Floudas D."/>
            <person name="Copeland A."/>
            <person name="Barry K.W."/>
            <person name="Cichocki N."/>
            <person name="Veneault-Fourrey C."/>
            <person name="LaButti K."/>
            <person name="Lindquist E.A."/>
            <person name="Lipzen A."/>
            <person name="Lundell T."/>
            <person name="Morin E."/>
            <person name="Murat C."/>
            <person name="Riley R."/>
            <person name="Ohm R."/>
            <person name="Sun H."/>
            <person name="Tunlid A."/>
            <person name="Henrissat B."/>
            <person name="Grigoriev I.V."/>
            <person name="Hibbett D.S."/>
            <person name="Martin F."/>
        </authorList>
    </citation>
    <scope>NUCLEOTIDE SEQUENCE [LARGE SCALE GENOMIC DNA]</scope>
    <source>
        <strain evidence="2">441</strain>
    </source>
</reference>
<proteinExistence type="predicted"/>
<evidence type="ECO:0000313" key="2">
    <source>
        <dbReference type="Proteomes" id="UP000054018"/>
    </source>
</evidence>
<sequence length="70" mass="7940">MQCSEICIENPDPGGSQLEKRDTPSHLYTLMTPSAWHRPNAHEETMIQFQNIEYVPCSSVIAIPRISRIA</sequence>
<name>A0A0C9YQ96_9AGAM</name>
<gene>
    <name evidence="1" type="ORF">PISMIDRAFT_683820</name>
</gene>
<reference evidence="1 2" key="1">
    <citation type="submission" date="2014-04" db="EMBL/GenBank/DDBJ databases">
        <authorList>
            <consortium name="DOE Joint Genome Institute"/>
            <person name="Kuo A."/>
            <person name="Kohler A."/>
            <person name="Costa M.D."/>
            <person name="Nagy L.G."/>
            <person name="Floudas D."/>
            <person name="Copeland A."/>
            <person name="Barry K.W."/>
            <person name="Cichocki N."/>
            <person name="Veneault-Fourrey C."/>
            <person name="LaButti K."/>
            <person name="Lindquist E.A."/>
            <person name="Lipzen A."/>
            <person name="Lundell T."/>
            <person name="Morin E."/>
            <person name="Murat C."/>
            <person name="Sun H."/>
            <person name="Tunlid A."/>
            <person name="Henrissat B."/>
            <person name="Grigoriev I.V."/>
            <person name="Hibbett D.S."/>
            <person name="Martin F."/>
            <person name="Nordberg H.P."/>
            <person name="Cantor M.N."/>
            <person name="Hua S.X."/>
        </authorList>
    </citation>
    <scope>NUCLEOTIDE SEQUENCE [LARGE SCALE GENOMIC DNA]</scope>
    <source>
        <strain evidence="1 2">441</strain>
    </source>
</reference>
<keyword evidence="2" id="KW-1185">Reference proteome</keyword>
<dbReference type="EMBL" id="KN833796">
    <property type="protein sequence ID" value="KIK18806.1"/>
    <property type="molecule type" value="Genomic_DNA"/>
</dbReference>
<organism evidence="1 2">
    <name type="scientific">Pisolithus microcarpus 441</name>
    <dbReference type="NCBI Taxonomy" id="765257"/>
    <lineage>
        <taxon>Eukaryota</taxon>
        <taxon>Fungi</taxon>
        <taxon>Dikarya</taxon>
        <taxon>Basidiomycota</taxon>
        <taxon>Agaricomycotina</taxon>
        <taxon>Agaricomycetes</taxon>
        <taxon>Agaricomycetidae</taxon>
        <taxon>Boletales</taxon>
        <taxon>Sclerodermatineae</taxon>
        <taxon>Pisolithaceae</taxon>
        <taxon>Pisolithus</taxon>
    </lineage>
</organism>
<dbReference type="AlphaFoldDB" id="A0A0C9YQ96"/>
<dbReference type="HOGENOM" id="CLU_2758742_0_0_1"/>
<accession>A0A0C9YQ96</accession>
<protein>
    <submittedName>
        <fullName evidence="1">Uncharacterized protein</fullName>
    </submittedName>
</protein>
<evidence type="ECO:0000313" key="1">
    <source>
        <dbReference type="EMBL" id="KIK18806.1"/>
    </source>
</evidence>
<dbReference type="Proteomes" id="UP000054018">
    <property type="component" value="Unassembled WGS sequence"/>
</dbReference>